<gene>
    <name evidence="1" type="ORF">SAMN03080614_10787</name>
</gene>
<protein>
    <submittedName>
        <fullName evidence="1">Uncharacterized protein</fullName>
    </submittedName>
</protein>
<dbReference type="RefSeq" id="WP_091351529.1">
    <property type="nucleotide sequence ID" value="NZ_FOIF01000078.1"/>
</dbReference>
<dbReference type="OrthoDB" id="1753480at2"/>
<sequence length="67" mass="8007">MPWKRGKIKFNDGTVYPAELLIEEDGEVWNVKVFKENNVIEEIDAKRFAQQLKKDINDVYPFDYELE</sequence>
<keyword evidence="2" id="KW-1185">Reference proteome</keyword>
<dbReference type="AlphaFoldDB" id="A0A1I0CJP7"/>
<accession>A0A1I0CJP7</accession>
<evidence type="ECO:0000313" key="2">
    <source>
        <dbReference type="Proteomes" id="UP000243819"/>
    </source>
</evidence>
<evidence type="ECO:0000313" key="1">
    <source>
        <dbReference type="EMBL" id="SET19847.1"/>
    </source>
</evidence>
<reference evidence="2" key="1">
    <citation type="submission" date="2016-10" db="EMBL/GenBank/DDBJ databases">
        <authorList>
            <person name="Varghese N."/>
            <person name="Submissions S."/>
        </authorList>
    </citation>
    <scope>NUCLEOTIDE SEQUENCE [LARGE SCALE GENOMIC DNA]</scope>
    <source>
        <strain evidence="2">DSM 13577</strain>
    </source>
</reference>
<dbReference type="STRING" id="1120990.SAMN03080614_10787"/>
<organism evidence="1 2">
    <name type="scientific">Anaerobranca gottschalkii DSM 13577</name>
    <dbReference type="NCBI Taxonomy" id="1120990"/>
    <lineage>
        <taxon>Bacteria</taxon>
        <taxon>Bacillati</taxon>
        <taxon>Bacillota</taxon>
        <taxon>Clostridia</taxon>
        <taxon>Eubacteriales</taxon>
        <taxon>Proteinivoracaceae</taxon>
        <taxon>Anaerobranca</taxon>
    </lineage>
</organism>
<dbReference type="Proteomes" id="UP000243819">
    <property type="component" value="Unassembled WGS sequence"/>
</dbReference>
<proteinExistence type="predicted"/>
<name>A0A1I0CJP7_9FIRM</name>
<dbReference type="EMBL" id="FOIF01000078">
    <property type="protein sequence ID" value="SET19847.1"/>
    <property type="molecule type" value="Genomic_DNA"/>
</dbReference>